<dbReference type="EMBL" id="AP004031">
    <property type="protein sequence ID" value="BAD87993.1"/>
    <property type="molecule type" value="Genomic_DNA"/>
</dbReference>
<evidence type="ECO:0000313" key="2">
    <source>
        <dbReference type="EMBL" id="BAD87993.1"/>
    </source>
</evidence>
<protein>
    <submittedName>
        <fullName evidence="2">Uncharacterized protein</fullName>
    </submittedName>
</protein>
<evidence type="ECO:0000256" key="1">
    <source>
        <dbReference type="SAM" id="MobiDB-lite"/>
    </source>
</evidence>
<proteinExistence type="predicted"/>
<sequence>MVARPCRVAAGLGAASTRVWEGRSRWQLAVVLGASGQAAAEAVTGVTPAKEKGCGMGASEPGDDSGDVGKRRAGPGSCAAQARQG</sequence>
<name>Q5JKL5_ORYSJ</name>
<organism evidence="2">
    <name type="scientific">Oryza sativa subsp. japonica</name>
    <name type="common">Rice</name>
    <dbReference type="NCBI Taxonomy" id="39947"/>
    <lineage>
        <taxon>Eukaryota</taxon>
        <taxon>Viridiplantae</taxon>
        <taxon>Streptophyta</taxon>
        <taxon>Embryophyta</taxon>
        <taxon>Tracheophyta</taxon>
        <taxon>Spermatophyta</taxon>
        <taxon>Magnoliopsida</taxon>
        <taxon>Liliopsida</taxon>
        <taxon>Poales</taxon>
        <taxon>Poaceae</taxon>
        <taxon>BOP clade</taxon>
        <taxon>Oryzoideae</taxon>
        <taxon>Oryzeae</taxon>
        <taxon>Oryzinae</taxon>
        <taxon>Oryza</taxon>
        <taxon>Oryza sativa</taxon>
    </lineage>
</organism>
<gene>
    <name evidence="2" type="primary">P0432C03.23</name>
</gene>
<accession>Q5JKL5</accession>
<feature type="region of interest" description="Disordered" evidence="1">
    <location>
        <begin position="49"/>
        <end position="85"/>
    </location>
</feature>
<reference evidence="2" key="1">
    <citation type="journal article" date="2002" name="Nature">
        <title>The genome sequence and structure of rice chromosome 1.</title>
        <authorList>
            <person name="Sasaki T."/>
            <person name="Matsumoto T."/>
            <person name="Yamamoto K."/>
            <person name="Sakata K."/>
            <person name="Baba T."/>
            <person name="Katayose Y."/>
            <person name="Wu J."/>
            <person name="Niimura Y."/>
            <person name="Cheng Z."/>
            <person name="Nagamura Y."/>
            <person name="Antonio B.A."/>
            <person name="Kanamori H."/>
            <person name="Hosokawa S."/>
            <person name="Masukawa M."/>
            <person name="Arikawa K."/>
            <person name="Chiden Y."/>
            <person name="Hayashi M."/>
            <person name="Okamoto M."/>
            <person name="Ando T."/>
            <person name="Aoki H."/>
            <person name="Arita K."/>
            <person name="Hamada M."/>
            <person name="Harada C."/>
            <person name="Hijishita S."/>
            <person name="Honda M."/>
            <person name="Ichikawa Y."/>
            <person name="Idonuma A."/>
            <person name="Iijima M."/>
            <person name="Ikeda M."/>
            <person name="Ikeno M."/>
            <person name="Itoh S."/>
            <person name="Itoh T."/>
            <person name="Itoh Y."/>
            <person name="Itoh Y."/>
            <person name="Iwabuchi A."/>
            <person name="Kamiya K."/>
            <person name="Karasawa W."/>
            <person name="Katagiri S."/>
            <person name="Kikuta A."/>
            <person name="Kobayashi N."/>
            <person name="Kono I."/>
            <person name="Machita K."/>
            <person name="Maehara T."/>
            <person name="Mizuno H."/>
            <person name="Mizubayashi T."/>
            <person name="Mukai Y."/>
            <person name="Nagasaki H."/>
            <person name="Nakashima M."/>
            <person name="Nakama Y."/>
            <person name="Nakamichi Y."/>
            <person name="Nakamura M."/>
            <person name="Namiki N."/>
            <person name="Negishi M."/>
            <person name="Ohta I."/>
            <person name="Ono N."/>
            <person name="Saji S."/>
            <person name="Sakai K."/>
            <person name="Shibata M."/>
            <person name="Shimokawa T."/>
            <person name="Shomura A."/>
            <person name="Song J."/>
            <person name="Takazaki Y."/>
            <person name="Terasawa K."/>
            <person name="Tsuji K."/>
            <person name="Waki K."/>
            <person name="Yamagata H."/>
            <person name="Yamane H."/>
            <person name="Yoshiki S."/>
            <person name="Yoshihara R."/>
            <person name="Yukawa K."/>
            <person name="Zhong H."/>
            <person name="Iwama H."/>
            <person name="Endo T."/>
            <person name="Ito H."/>
            <person name="Hahn J.H."/>
            <person name="Kim H.I."/>
            <person name="Eun M.Y."/>
            <person name="Yano M."/>
            <person name="Jiang J."/>
            <person name="Gojobori T."/>
        </authorList>
    </citation>
    <scope>NUCLEOTIDE SEQUENCE [LARGE SCALE GENOMIC DNA]</scope>
</reference>
<dbReference type="Proteomes" id="UP000817658">
    <property type="component" value="Chromosome 1"/>
</dbReference>
<dbReference type="AlphaFoldDB" id="Q5JKL5"/>